<dbReference type="EMBL" id="SNYR01000002">
    <property type="protein sequence ID" value="TDQ63905.1"/>
    <property type="molecule type" value="Genomic_DNA"/>
</dbReference>
<comment type="caution">
    <text evidence="1">The sequence shown here is derived from an EMBL/GenBank/DDBJ whole genome shotgun (WGS) entry which is preliminary data.</text>
</comment>
<reference evidence="1 2" key="1">
    <citation type="submission" date="2019-03" db="EMBL/GenBank/DDBJ databases">
        <title>Genomic Encyclopedia of Type Strains, Phase III (KMG-III): the genomes of soil and plant-associated and newly described type strains.</title>
        <authorList>
            <person name="Whitman W."/>
        </authorList>
    </citation>
    <scope>NUCLEOTIDE SEQUENCE [LARGE SCALE GENOMIC DNA]</scope>
    <source>
        <strain evidence="1 2">CGMCC 1.7002</strain>
    </source>
</reference>
<dbReference type="OrthoDB" id="9930595at2"/>
<dbReference type="Proteomes" id="UP000295391">
    <property type="component" value="Unassembled WGS sequence"/>
</dbReference>
<evidence type="ECO:0000313" key="1">
    <source>
        <dbReference type="EMBL" id="TDQ63905.1"/>
    </source>
</evidence>
<sequence>MSKKYSKVPIKPKNVAAKALGEKQFGAKVIEQKQKYSRKVKFKKGRFENDQSPFYFAHMDASGFSCNVCA</sequence>
<protein>
    <submittedName>
        <fullName evidence="1">Uncharacterized protein</fullName>
    </submittedName>
</protein>
<keyword evidence="2" id="KW-1185">Reference proteome</keyword>
<accession>A0A4R6VKC8</accession>
<name>A0A4R6VKC8_9HYPH</name>
<gene>
    <name evidence="1" type="ORF">ATL17_1914</name>
</gene>
<proteinExistence type="predicted"/>
<dbReference type="RefSeq" id="WP_133572555.1">
    <property type="nucleotide sequence ID" value="NZ_SNYR01000002.1"/>
</dbReference>
<evidence type="ECO:0000313" key="2">
    <source>
        <dbReference type="Proteomes" id="UP000295391"/>
    </source>
</evidence>
<dbReference type="AlphaFoldDB" id="A0A4R6VKC8"/>
<organism evidence="1 2">
    <name type="scientific">Maritalea mobilis</name>
    <dbReference type="NCBI Taxonomy" id="483324"/>
    <lineage>
        <taxon>Bacteria</taxon>
        <taxon>Pseudomonadati</taxon>
        <taxon>Pseudomonadota</taxon>
        <taxon>Alphaproteobacteria</taxon>
        <taxon>Hyphomicrobiales</taxon>
        <taxon>Devosiaceae</taxon>
        <taxon>Maritalea</taxon>
    </lineage>
</organism>